<keyword evidence="3" id="KW-1185">Reference proteome</keyword>
<gene>
    <name evidence="2" type="ORF">HGB48_05820</name>
</gene>
<feature type="domain" description="DUF6933" evidence="1">
    <location>
        <begin position="4"/>
        <end position="153"/>
    </location>
</feature>
<sequence length="170" mass="18600">MFTVHATKKLLDRVGRPGPAAESTTLLGPWYATALFWKPQVALFVNERTLLPLLMPLAPASTLLDRFPTHLADVLTAHGTPAEIIDRELAQMGESCLAKTANRSVVGVMNEFTYLADVHRSRTSAPDLLDFSLRLATTPCGPLYSRHVSPDRELAALLHAVPPPENIHDS</sequence>
<organism evidence="2 3">
    <name type="scientific">Actinomadura latina</name>
    <dbReference type="NCBI Taxonomy" id="163603"/>
    <lineage>
        <taxon>Bacteria</taxon>
        <taxon>Bacillati</taxon>
        <taxon>Actinomycetota</taxon>
        <taxon>Actinomycetes</taxon>
        <taxon>Streptosporangiales</taxon>
        <taxon>Thermomonosporaceae</taxon>
        <taxon>Actinomadura</taxon>
    </lineage>
</organism>
<accession>A0A846YXQ6</accession>
<dbReference type="InterPro" id="IPR053864">
    <property type="entry name" value="DUF6933"/>
</dbReference>
<proteinExistence type="predicted"/>
<evidence type="ECO:0000259" key="1">
    <source>
        <dbReference type="Pfam" id="PF22016"/>
    </source>
</evidence>
<dbReference type="Pfam" id="PF22016">
    <property type="entry name" value="DUF6933"/>
    <property type="match status" value="1"/>
</dbReference>
<reference evidence="2 3" key="1">
    <citation type="submission" date="2020-04" db="EMBL/GenBank/DDBJ databases">
        <title>MicrobeNet Type strains.</title>
        <authorList>
            <person name="Nicholson A.C."/>
        </authorList>
    </citation>
    <scope>NUCLEOTIDE SEQUENCE [LARGE SCALE GENOMIC DNA]</scope>
    <source>
        <strain evidence="2 3">ATCC BAA-277</strain>
    </source>
</reference>
<evidence type="ECO:0000313" key="3">
    <source>
        <dbReference type="Proteomes" id="UP000579250"/>
    </source>
</evidence>
<comment type="caution">
    <text evidence="2">The sequence shown here is derived from an EMBL/GenBank/DDBJ whole genome shotgun (WGS) entry which is preliminary data.</text>
</comment>
<dbReference type="AlphaFoldDB" id="A0A846YXQ6"/>
<dbReference type="Proteomes" id="UP000579250">
    <property type="component" value="Unassembled WGS sequence"/>
</dbReference>
<evidence type="ECO:0000313" key="2">
    <source>
        <dbReference type="EMBL" id="NKZ03268.1"/>
    </source>
</evidence>
<name>A0A846YXQ6_9ACTN</name>
<protein>
    <recommendedName>
        <fullName evidence="1">DUF6933 domain-containing protein</fullName>
    </recommendedName>
</protein>
<dbReference type="EMBL" id="JAAXPI010000005">
    <property type="protein sequence ID" value="NKZ03268.1"/>
    <property type="molecule type" value="Genomic_DNA"/>
</dbReference>